<accession>D1C394</accession>
<name>D1C394_SPHTD</name>
<dbReference type="eggNOG" id="COG3842">
    <property type="taxonomic scope" value="Bacteria"/>
</dbReference>
<reference evidence="9 10" key="2">
    <citation type="journal article" date="2010" name="Stand. Genomic Sci.">
        <title>Complete genome sequence of Desulfohalobium retbaense type strain (HR(100)).</title>
        <authorList>
            <person name="Spring S."/>
            <person name="Nolan M."/>
            <person name="Lapidus A."/>
            <person name="Glavina Del Rio T."/>
            <person name="Copeland A."/>
            <person name="Tice H."/>
            <person name="Cheng J.F."/>
            <person name="Lucas S."/>
            <person name="Land M."/>
            <person name="Chen F."/>
            <person name="Bruce D."/>
            <person name="Goodwin L."/>
            <person name="Pitluck S."/>
            <person name="Ivanova N."/>
            <person name="Mavromatis K."/>
            <person name="Mikhailova N."/>
            <person name="Pati A."/>
            <person name="Chen A."/>
            <person name="Palaniappan K."/>
            <person name="Hauser L."/>
            <person name="Chang Y.J."/>
            <person name="Jeffries C.D."/>
            <person name="Munk C."/>
            <person name="Kiss H."/>
            <person name="Chain P."/>
            <person name="Han C."/>
            <person name="Brettin T."/>
            <person name="Detter J.C."/>
            <person name="Schuler E."/>
            <person name="Goker M."/>
            <person name="Rohde M."/>
            <person name="Bristow J."/>
            <person name="Eisen J.A."/>
            <person name="Markowitz V."/>
            <person name="Hugenholtz P."/>
            <person name="Kyrpides N.C."/>
            <person name="Klenk H.P."/>
        </authorList>
    </citation>
    <scope>NUCLEOTIDE SEQUENCE [LARGE SCALE GENOMIC DNA]</scope>
    <source>
        <strain evidence="10">ATCC 49802 / DSM 20745 / S 6022</strain>
    </source>
</reference>
<sequence length="366" mass="40177">MGRSVDVELRHVTKKFDDVIAVDNVSLEIERGEFFSLLGPSGCGKTTTLRMIAGFEHPTSGEVFIQGQPMGATPPFQRNVNTVFQNYALFPHMTVAENIAFGLEMKGVPKAERQRRVEQALRLVRLEGYGERRPLQLSGGQQQRVALARALINQPGVLLLDEPLGALDLKLRKEMQLELKHLQTSVGITFIYVTHDQEEALTMSDRIAVMNEGKVLQIGTPEEIYERPNCRFVADFIGESNFLEGRVTEVAPDRVVVVVDDSFPVVAPGGPAVSPGEWVTLAVRPEKIHVQPGSGQVGVNGHHGGRVEEVVYIGTDTYYLVRLSDRVTVRARLQNRSTGADGRGGLAHGAEVAVSWAPEHTLVLTS</sequence>
<gene>
    <name evidence="7" type="primary">potA</name>
    <name evidence="9" type="ordered locus">Sthe_1276</name>
</gene>
<dbReference type="InterPro" id="IPR013611">
    <property type="entry name" value="Transp-assoc_OB_typ2"/>
</dbReference>
<dbReference type="Gene3D" id="3.40.50.300">
    <property type="entry name" value="P-loop containing nucleotide triphosphate hydrolases"/>
    <property type="match status" value="1"/>
</dbReference>
<evidence type="ECO:0000313" key="9">
    <source>
        <dbReference type="EMBL" id="ACZ38711.1"/>
    </source>
</evidence>
<keyword evidence="6 7" id="KW-0472">Membrane</keyword>
<dbReference type="InterPro" id="IPR005893">
    <property type="entry name" value="PotA-like"/>
</dbReference>
<evidence type="ECO:0000256" key="6">
    <source>
        <dbReference type="ARBA" id="ARBA00023136"/>
    </source>
</evidence>
<dbReference type="InterPro" id="IPR003439">
    <property type="entry name" value="ABC_transporter-like_ATP-bd"/>
</dbReference>
<dbReference type="PROSITE" id="PS50893">
    <property type="entry name" value="ABC_TRANSPORTER_2"/>
    <property type="match status" value="1"/>
</dbReference>
<dbReference type="FunFam" id="3.40.50.300:FF:000133">
    <property type="entry name" value="Spermidine/putrescine import ATP-binding protein PotA"/>
    <property type="match status" value="1"/>
</dbReference>
<dbReference type="SUPFAM" id="SSF50331">
    <property type="entry name" value="MOP-like"/>
    <property type="match status" value="1"/>
</dbReference>
<dbReference type="Pfam" id="PF08402">
    <property type="entry name" value="TOBE_2"/>
    <property type="match status" value="1"/>
</dbReference>
<evidence type="ECO:0000256" key="4">
    <source>
        <dbReference type="ARBA" id="ARBA00022840"/>
    </source>
</evidence>
<evidence type="ECO:0000313" key="10">
    <source>
        <dbReference type="Proteomes" id="UP000002027"/>
    </source>
</evidence>
<dbReference type="PROSITE" id="PS00211">
    <property type="entry name" value="ABC_TRANSPORTER_1"/>
    <property type="match status" value="1"/>
</dbReference>
<dbReference type="GO" id="GO:0016887">
    <property type="term" value="F:ATP hydrolysis activity"/>
    <property type="evidence" value="ECO:0007669"/>
    <property type="project" value="InterPro"/>
</dbReference>
<dbReference type="InterPro" id="IPR008995">
    <property type="entry name" value="Mo/tungstate-bd_C_term_dom"/>
</dbReference>
<keyword evidence="2 7" id="KW-1003">Cell membrane</keyword>
<dbReference type="SMART" id="SM00382">
    <property type="entry name" value="AAA"/>
    <property type="match status" value="1"/>
</dbReference>
<dbReference type="HOGENOM" id="CLU_000604_1_1_0"/>
<keyword evidence="10" id="KW-1185">Reference proteome</keyword>
<evidence type="ECO:0000256" key="7">
    <source>
        <dbReference type="RuleBase" id="RU364083"/>
    </source>
</evidence>
<dbReference type="InterPro" id="IPR027417">
    <property type="entry name" value="P-loop_NTPase"/>
</dbReference>
<dbReference type="SUPFAM" id="SSF52540">
    <property type="entry name" value="P-loop containing nucleoside triphosphate hydrolases"/>
    <property type="match status" value="1"/>
</dbReference>
<keyword evidence="3 7" id="KW-0547">Nucleotide-binding</keyword>
<evidence type="ECO:0000259" key="8">
    <source>
        <dbReference type="PROSITE" id="PS50893"/>
    </source>
</evidence>
<dbReference type="Proteomes" id="UP000002027">
    <property type="component" value="Chromosome 1"/>
</dbReference>
<dbReference type="EMBL" id="CP001823">
    <property type="protein sequence ID" value="ACZ38711.1"/>
    <property type="molecule type" value="Genomic_DNA"/>
</dbReference>
<dbReference type="EC" id="7.6.2.11" evidence="7"/>
<keyword evidence="5 7" id="KW-1278">Translocase</keyword>
<comment type="function">
    <text evidence="7">Part of the ABC transporter complex PotABCD involved in spermidine/putrescine import. Responsible for energy coupling to the transport system.</text>
</comment>
<comment type="subunit">
    <text evidence="7">The complex is composed of two ATP-binding proteins (PotA), two transmembrane proteins (PotB and PotC) and a solute-binding protein (PotD).</text>
</comment>
<dbReference type="PANTHER" id="PTHR42781">
    <property type="entry name" value="SPERMIDINE/PUTRESCINE IMPORT ATP-BINDING PROTEIN POTA"/>
    <property type="match status" value="1"/>
</dbReference>
<feature type="domain" description="ABC transporter" evidence="8">
    <location>
        <begin position="7"/>
        <end position="237"/>
    </location>
</feature>
<dbReference type="InterPro" id="IPR003593">
    <property type="entry name" value="AAA+_ATPase"/>
</dbReference>
<dbReference type="InterPro" id="IPR050093">
    <property type="entry name" value="ABC_SmlMolc_Importer"/>
</dbReference>
<reference evidence="10" key="1">
    <citation type="submission" date="2009-11" db="EMBL/GenBank/DDBJ databases">
        <title>The complete chromosome 1 of Sphaerobacter thermophilus DSM 20745.</title>
        <authorList>
            <person name="Lucas S."/>
            <person name="Copeland A."/>
            <person name="Lapidus A."/>
            <person name="Glavina del Rio T."/>
            <person name="Dalin E."/>
            <person name="Tice H."/>
            <person name="Bruce D."/>
            <person name="Goodwin L."/>
            <person name="Pitluck S."/>
            <person name="Kyrpides N."/>
            <person name="Mavromatis K."/>
            <person name="Ivanova N."/>
            <person name="Mikhailova N."/>
            <person name="LaButti K.M."/>
            <person name="Clum A."/>
            <person name="Sun H.I."/>
            <person name="Brettin T."/>
            <person name="Detter J.C."/>
            <person name="Han C."/>
            <person name="Larimer F."/>
            <person name="Land M."/>
            <person name="Hauser L."/>
            <person name="Markowitz V."/>
            <person name="Cheng J.F."/>
            <person name="Hugenholtz P."/>
            <person name="Woyke T."/>
            <person name="Wu D."/>
            <person name="Steenblock K."/>
            <person name="Schneider S."/>
            <person name="Pukall R."/>
            <person name="Goeker M."/>
            <person name="Klenk H.P."/>
            <person name="Eisen J.A."/>
        </authorList>
    </citation>
    <scope>NUCLEOTIDE SEQUENCE [LARGE SCALE GENOMIC DNA]</scope>
    <source>
        <strain evidence="10">ATCC 49802 / DSM 20745 / S 6022</strain>
    </source>
</reference>
<dbReference type="InParanoid" id="D1C394"/>
<dbReference type="InterPro" id="IPR017879">
    <property type="entry name" value="PotA_ATP-bd"/>
</dbReference>
<proteinExistence type="inferred from homology"/>
<evidence type="ECO:0000256" key="1">
    <source>
        <dbReference type="ARBA" id="ARBA00022448"/>
    </source>
</evidence>
<comment type="similarity">
    <text evidence="7">Belongs to the ABC transporter superfamily. Spermidine/putrescine importer (TC 3.A.1.11.1) family.</text>
</comment>
<keyword evidence="1 7" id="KW-0813">Transport</keyword>
<evidence type="ECO:0000256" key="2">
    <source>
        <dbReference type="ARBA" id="ARBA00022475"/>
    </source>
</evidence>
<comment type="catalytic activity">
    <reaction evidence="7">
        <text>ATP + H2O + polyamine-[polyamine-binding protein]Side 1 = ADP + phosphate + polyamineSide 2 + [polyamine-binding protein]Side 1.</text>
        <dbReference type="EC" id="7.6.2.11"/>
    </reaction>
</comment>
<dbReference type="KEGG" id="sti:Sthe_1276"/>
<dbReference type="STRING" id="479434.Sthe_1276"/>
<dbReference type="InterPro" id="IPR017871">
    <property type="entry name" value="ABC_transporter-like_CS"/>
</dbReference>
<dbReference type="OrthoDB" id="9778160at2"/>
<dbReference type="RefSeq" id="WP_012871758.1">
    <property type="nucleotide sequence ID" value="NC_013523.1"/>
</dbReference>
<protein>
    <recommendedName>
        <fullName evidence="7">Spermidine/putrescine import ATP-binding protein PotA</fullName>
        <ecNumber evidence="7">7.6.2.11</ecNumber>
    </recommendedName>
</protein>
<evidence type="ECO:0000256" key="3">
    <source>
        <dbReference type="ARBA" id="ARBA00022741"/>
    </source>
</evidence>
<dbReference type="AlphaFoldDB" id="D1C394"/>
<dbReference type="GO" id="GO:0005524">
    <property type="term" value="F:ATP binding"/>
    <property type="evidence" value="ECO:0007669"/>
    <property type="project" value="UniProtKB-KW"/>
</dbReference>
<organism evidence="9 10">
    <name type="scientific">Sphaerobacter thermophilus (strain ATCC 49802 / DSM 20745 / KCCM 41009 / NCIMB 13125 / S 6022)</name>
    <dbReference type="NCBI Taxonomy" id="479434"/>
    <lineage>
        <taxon>Bacteria</taxon>
        <taxon>Pseudomonadati</taxon>
        <taxon>Thermomicrobiota</taxon>
        <taxon>Thermomicrobia</taxon>
        <taxon>Sphaerobacterales</taxon>
        <taxon>Sphaerobacterineae</taxon>
        <taxon>Sphaerobacteraceae</taxon>
        <taxon>Sphaerobacter</taxon>
    </lineage>
</organism>
<evidence type="ECO:0000256" key="5">
    <source>
        <dbReference type="ARBA" id="ARBA00022967"/>
    </source>
</evidence>
<dbReference type="Pfam" id="PF00005">
    <property type="entry name" value="ABC_tran"/>
    <property type="match status" value="1"/>
</dbReference>
<dbReference type="NCBIfam" id="TIGR01187">
    <property type="entry name" value="potA"/>
    <property type="match status" value="1"/>
</dbReference>
<dbReference type="GO" id="GO:0043190">
    <property type="term" value="C:ATP-binding cassette (ABC) transporter complex"/>
    <property type="evidence" value="ECO:0007669"/>
    <property type="project" value="InterPro"/>
</dbReference>
<dbReference type="CDD" id="cd03300">
    <property type="entry name" value="ABC_PotA_N"/>
    <property type="match status" value="1"/>
</dbReference>
<dbReference type="GO" id="GO:0015594">
    <property type="term" value="F:ABC-type putrescine transporter activity"/>
    <property type="evidence" value="ECO:0007669"/>
    <property type="project" value="InterPro"/>
</dbReference>
<dbReference type="Gene3D" id="2.40.50.100">
    <property type="match status" value="1"/>
</dbReference>
<keyword evidence="4 7" id="KW-0067">ATP-binding</keyword>
<dbReference type="PANTHER" id="PTHR42781:SF4">
    <property type="entry name" value="SPERMIDINE_PUTRESCINE IMPORT ATP-BINDING PROTEIN POTA"/>
    <property type="match status" value="1"/>
</dbReference>